<dbReference type="Gene3D" id="3.40.50.850">
    <property type="entry name" value="Isochorismatase-like"/>
    <property type="match status" value="1"/>
</dbReference>
<evidence type="ECO:0000256" key="2">
    <source>
        <dbReference type="ARBA" id="ARBA00022801"/>
    </source>
</evidence>
<accession>A0AAV9JX72</accession>
<reference evidence="4 5" key="1">
    <citation type="submission" date="2021-11" db="EMBL/GenBank/DDBJ databases">
        <title>Black yeast isolated from Biological Soil Crust.</title>
        <authorList>
            <person name="Kurbessoian T."/>
        </authorList>
    </citation>
    <scope>NUCLEOTIDE SEQUENCE [LARGE SCALE GENOMIC DNA]</scope>
    <source>
        <strain evidence="4 5">CCFEE 5522</strain>
    </source>
</reference>
<feature type="domain" description="Isochorismatase-like" evidence="3">
    <location>
        <begin position="5"/>
        <end position="164"/>
    </location>
</feature>
<dbReference type="InterPro" id="IPR036380">
    <property type="entry name" value="Isochorismatase-like_sf"/>
</dbReference>
<proteinExistence type="inferred from homology"/>
<organism evidence="4 5">
    <name type="scientific">Oleoguttula mirabilis</name>
    <dbReference type="NCBI Taxonomy" id="1507867"/>
    <lineage>
        <taxon>Eukaryota</taxon>
        <taxon>Fungi</taxon>
        <taxon>Dikarya</taxon>
        <taxon>Ascomycota</taxon>
        <taxon>Pezizomycotina</taxon>
        <taxon>Dothideomycetes</taxon>
        <taxon>Dothideomycetidae</taxon>
        <taxon>Mycosphaerellales</taxon>
        <taxon>Teratosphaeriaceae</taxon>
        <taxon>Oleoguttula</taxon>
    </lineage>
</organism>
<keyword evidence="2" id="KW-0378">Hydrolase</keyword>
<evidence type="ECO:0000313" key="5">
    <source>
        <dbReference type="Proteomes" id="UP001324427"/>
    </source>
</evidence>
<dbReference type="AlphaFoldDB" id="A0AAV9JX72"/>
<gene>
    <name evidence="4" type="ORF">LTR36_004978</name>
</gene>
<keyword evidence="5" id="KW-1185">Reference proteome</keyword>
<dbReference type="InterPro" id="IPR050272">
    <property type="entry name" value="Isochorismatase-like_hydrls"/>
</dbReference>
<dbReference type="SUPFAM" id="SSF52499">
    <property type="entry name" value="Isochorismatase-like hydrolases"/>
    <property type="match status" value="1"/>
</dbReference>
<evidence type="ECO:0000259" key="3">
    <source>
        <dbReference type="Pfam" id="PF00857"/>
    </source>
</evidence>
<evidence type="ECO:0000256" key="1">
    <source>
        <dbReference type="ARBA" id="ARBA00006336"/>
    </source>
</evidence>
<evidence type="ECO:0000313" key="4">
    <source>
        <dbReference type="EMBL" id="KAK4549677.1"/>
    </source>
</evidence>
<dbReference type="CDD" id="cd00431">
    <property type="entry name" value="cysteine_hydrolases"/>
    <property type="match status" value="1"/>
</dbReference>
<dbReference type="InterPro" id="IPR000868">
    <property type="entry name" value="Isochorismatase-like_dom"/>
</dbReference>
<comment type="similarity">
    <text evidence="1">Belongs to the isochorismatase family.</text>
</comment>
<protein>
    <recommendedName>
        <fullName evidence="3">Isochorismatase-like domain-containing protein</fullName>
    </recommendedName>
</protein>
<dbReference type="EMBL" id="JAVFHQ010000003">
    <property type="protein sequence ID" value="KAK4549677.1"/>
    <property type="molecule type" value="Genomic_DNA"/>
</dbReference>
<sequence>MLEKTALVLIDVYNDFLHPDGKATAALSESLSKFHTIEHIQQALEAARSAKFPVYYSLHQQYHDGKYTGFEHWNPMLQSVEAARSFEEGSFGAQIYQGLEPDAKNGDTVISKHWNQRPVASQAGPSFNNTDLDWLLRQKDITHLVFAGLVANTCIETTARVANEQ</sequence>
<dbReference type="Proteomes" id="UP001324427">
    <property type="component" value="Unassembled WGS sequence"/>
</dbReference>
<dbReference type="GO" id="GO:0016787">
    <property type="term" value="F:hydrolase activity"/>
    <property type="evidence" value="ECO:0007669"/>
    <property type="project" value="UniProtKB-KW"/>
</dbReference>
<name>A0AAV9JX72_9PEZI</name>
<dbReference type="PANTHER" id="PTHR43540:SF16">
    <property type="entry name" value="ISOCHORISMATASE-LIKE DOMAIN-CONTAINING PROTEIN"/>
    <property type="match status" value="1"/>
</dbReference>
<dbReference type="PANTHER" id="PTHR43540">
    <property type="entry name" value="PEROXYUREIDOACRYLATE/UREIDOACRYLATE AMIDOHYDROLASE-RELATED"/>
    <property type="match status" value="1"/>
</dbReference>
<comment type="caution">
    <text evidence="4">The sequence shown here is derived from an EMBL/GenBank/DDBJ whole genome shotgun (WGS) entry which is preliminary data.</text>
</comment>
<dbReference type="Pfam" id="PF00857">
    <property type="entry name" value="Isochorismatase"/>
    <property type="match status" value="1"/>
</dbReference>